<protein>
    <submittedName>
        <fullName evidence="1">Uncharacterized protein</fullName>
    </submittedName>
</protein>
<dbReference type="Proteomes" id="UP000801492">
    <property type="component" value="Unassembled WGS sequence"/>
</dbReference>
<accession>A0A8K0DGE6</accession>
<gene>
    <name evidence="1" type="ORF">ILUMI_02459</name>
</gene>
<comment type="caution">
    <text evidence="1">The sequence shown here is derived from an EMBL/GenBank/DDBJ whole genome shotgun (WGS) entry which is preliminary data.</text>
</comment>
<evidence type="ECO:0000313" key="2">
    <source>
        <dbReference type="Proteomes" id="UP000801492"/>
    </source>
</evidence>
<organism evidence="1 2">
    <name type="scientific">Ignelater luminosus</name>
    <name type="common">Cucubano</name>
    <name type="synonym">Pyrophorus luminosus</name>
    <dbReference type="NCBI Taxonomy" id="2038154"/>
    <lineage>
        <taxon>Eukaryota</taxon>
        <taxon>Metazoa</taxon>
        <taxon>Ecdysozoa</taxon>
        <taxon>Arthropoda</taxon>
        <taxon>Hexapoda</taxon>
        <taxon>Insecta</taxon>
        <taxon>Pterygota</taxon>
        <taxon>Neoptera</taxon>
        <taxon>Endopterygota</taxon>
        <taxon>Coleoptera</taxon>
        <taxon>Polyphaga</taxon>
        <taxon>Elateriformia</taxon>
        <taxon>Elateroidea</taxon>
        <taxon>Elateridae</taxon>
        <taxon>Agrypninae</taxon>
        <taxon>Pyrophorini</taxon>
        <taxon>Ignelater</taxon>
    </lineage>
</organism>
<sequence>MRKKFYNENKPYCTAKEKEVAARSFNQEFRCACKRNCTDIVATEERAICFSQFWTIGSFSGRCAFIKAAVKQMIKNVFTQKKIFQNIPYKKEICKMAFLKNQNRVDVALKKYSNNMIICNGRGLKSGGKNRCTDKQIEAVIEHVNSFLKYISHYYINEINSKFPSPHLNLAKITTLVGLEDDREKEILKNAHEAHLNAAKVLRREVNRDFLKSKNNSHVETLTFDLQKTHPMPKVSSGIAYYKQQLNLYNSEFGDVEKALEVQETLYADVNYVHVMVKCKGKKKFMIVHLQADDFVSVENLIKAITGRKMDLERKKVSWFKCHEMKLHKEQLRY</sequence>
<dbReference type="EMBL" id="VTPC01000953">
    <property type="protein sequence ID" value="KAF2903716.1"/>
    <property type="molecule type" value="Genomic_DNA"/>
</dbReference>
<dbReference type="AlphaFoldDB" id="A0A8K0DGE6"/>
<keyword evidence="2" id="KW-1185">Reference proteome</keyword>
<dbReference type="OrthoDB" id="6773780at2759"/>
<proteinExistence type="predicted"/>
<reference evidence="1" key="1">
    <citation type="submission" date="2019-08" db="EMBL/GenBank/DDBJ databases">
        <title>The genome of the North American firefly Photinus pyralis.</title>
        <authorList>
            <consortium name="Photinus pyralis genome working group"/>
            <person name="Fallon T.R."/>
            <person name="Sander Lower S.E."/>
            <person name="Weng J.-K."/>
        </authorList>
    </citation>
    <scope>NUCLEOTIDE SEQUENCE</scope>
    <source>
        <strain evidence="1">TRF0915ILg1</strain>
        <tissue evidence="1">Whole body</tissue>
    </source>
</reference>
<evidence type="ECO:0000313" key="1">
    <source>
        <dbReference type="EMBL" id="KAF2903716.1"/>
    </source>
</evidence>
<name>A0A8K0DGE6_IGNLU</name>